<comment type="caution">
    <text evidence="1">The sequence shown here is derived from an EMBL/GenBank/DDBJ whole genome shotgun (WGS) entry which is preliminary data.</text>
</comment>
<proteinExistence type="predicted"/>
<accession>A0AAE0GUA0</accession>
<dbReference type="InterPro" id="IPR055308">
    <property type="entry name" value="TEX47-like"/>
</dbReference>
<dbReference type="PANTHER" id="PTHR34035:SF1">
    <property type="entry name" value="TESTIS-EXPRESSED PROTEIN 47"/>
    <property type="match status" value="1"/>
</dbReference>
<keyword evidence="2" id="KW-1185">Reference proteome</keyword>
<dbReference type="Pfam" id="PF24787">
    <property type="entry name" value="TEX47"/>
    <property type="match status" value="1"/>
</dbReference>
<evidence type="ECO:0000313" key="2">
    <source>
        <dbReference type="Proteomes" id="UP001190700"/>
    </source>
</evidence>
<dbReference type="Proteomes" id="UP001190700">
    <property type="component" value="Unassembled WGS sequence"/>
</dbReference>
<gene>
    <name evidence="1" type="ORF">CYMTET_7826</name>
</gene>
<dbReference type="EMBL" id="LGRX02002255">
    <property type="protein sequence ID" value="KAK3284530.1"/>
    <property type="molecule type" value="Genomic_DNA"/>
</dbReference>
<evidence type="ECO:0000313" key="1">
    <source>
        <dbReference type="EMBL" id="KAK3284530.1"/>
    </source>
</evidence>
<name>A0AAE0GUA0_9CHLO</name>
<reference evidence="1 2" key="1">
    <citation type="journal article" date="2015" name="Genome Biol. Evol.">
        <title>Comparative Genomics of a Bacterivorous Green Alga Reveals Evolutionary Causalities and Consequences of Phago-Mixotrophic Mode of Nutrition.</title>
        <authorList>
            <person name="Burns J.A."/>
            <person name="Paasch A."/>
            <person name="Narechania A."/>
            <person name="Kim E."/>
        </authorList>
    </citation>
    <scope>NUCLEOTIDE SEQUENCE [LARGE SCALE GENOMIC DNA]</scope>
    <source>
        <strain evidence="1 2">PLY_AMNH</strain>
    </source>
</reference>
<evidence type="ECO:0008006" key="3">
    <source>
        <dbReference type="Google" id="ProtNLM"/>
    </source>
</evidence>
<protein>
    <recommendedName>
        <fullName evidence="3">BLUF domain-containing protein</fullName>
    </recommendedName>
</protein>
<dbReference type="PANTHER" id="PTHR34035">
    <property type="entry name" value="TESTIS-EXPRESSED PROTEIN 47"/>
    <property type="match status" value="1"/>
</dbReference>
<sequence>MDDSIDPPRQSLLDVTQEKLQKQGKTVVLSRVLFVIQTSDKHNSSKTEIEAAHSAMLKAARGETDKETGLLIVFPNCIVHMLETTTKMIFTYLRQLLNAEGITSMKIISSTEDIPSRAFQKWYCSFVNSQTQEHYDGDEGESLVNVASDANIALIKLGKHVSALGQRDADSSMESLRTSYPDLPQIDPFMIVCHSEEAPSVREFLDIYDSPVDIDLESENVWPMPVPLTF</sequence>
<organism evidence="1 2">
    <name type="scientific">Cymbomonas tetramitiformis</name>
    <dbReference type="NCBI Taxonomy" id="36881"/>
    <lineage>
        <taxon>Eukaryota</taxon>
        <taxon>Viridiplantae</taxon>
        <taxon>Chlorophyta</taxon>
        <taxon>Pyramimonadophyceae</taxon>
        <taxon>Pyramimonadales</taxon>
        <taxon>Pyramimonadaceae</taxon>
        <taxon>Cymbomonas</taxon>
    </lineage>
</organism>
<dbReference type="AlphaFoldDB" id="A0AAE0GUA0"/>